<reference evidence="3 4" key="1">
    <citation type="submission" date="2021-06" db="EMBL/GenBank/DDBJ databases">
        <authorList>
            <person name="Lee D.H."/>
        </authorList>
    </citation>
    <scope>NUCLEOTIDE SEQUENCE [LARGE SCALE GENOMIC DNA]</scope>
    <source>
        <strain evidence="3 4">MMS21-HV4-11</strain>
    </source>
</reference>
<accession>A0ABS6IS87</accession>
<evidence type="ECO:0000256" key="1">
    <source>
        <dbReference type="SAM" id="MobiDB-lite"/>
    </source>
</evidence>
<evidence type="ECO:0000313" key="4">
    <source>
        <dbReference type="Proteomes" id="UP000727907"/>
    </source>
</evidence>
<protein>
    <submittedName>
        <fullName evidence="3">Cupin domain-containing protein</fullName>
    </submittedName>
</protein>
<dbReference type="Pfam" id="PF07883">
    <property type="entry name" value="Cupin_2"/>
    <property type="match status" value="1"/>
</dbReference>
<keyword evidence="4" id="KW-1185">Reference proteome</keyword>
<dbReference type="RefSeq" id="WP_216964603.1">
    <property type="nucleotide sequence ID" value="NZ_JAHOPB010000002.1"/>
</dbReference>
<organism evidence="3 4">
    <name type="scientific">Reyranella humidisoli</name>
    <dbReference type="NCBI Taxonomy" id="2849149"/>
    <lineage>
        <taxon>Bacteria</taxon>
        <taxon>Pseudomonadati</taxon>
        <taxon>Pseudomonadota</taxon>
        <taxon>Alphaproteobacteria</taxon>
        <taxon>Hyphomicrobiales</taxon>
        <taxon>Reyranellaceae</taxon>
        <taxon>Reyranella</taxon>
    </lineage>
</organism>
<dbReference type="EMBL" id="JAHOPB010000002">
    <property type="protein sequence ID" value="MBU8876093.1"/>
    <property type="molecule type" value="Genomic_DNA"/>
</dbReference>
<name>A0ABS6IS87_9HYPH</name>
<dbReference type="InterPro" id="IPR013096">
    <property type="entry name" value="Cupin_2"/>
</dbReference>
<feature type="region of interest" description="Disordered" evidence="1">
    <location>
        <begin position="1"/>
        <end position="28"/>
    </location>
</feature>
<proteinExistence type="predicted"/>
<comment type="caution">
    <text evidence="3">The sequence shown here is derived from an EMBL/GenBank/DDBJ whole genome shotgun (WGS) entry which is preliminary data.</text>
</comment>
<feature type="domain" description="Cupin type-2" evidence="2">
    <location>
        <begin position="68"/>
        <end position="127"/>
    </location>
</feature>
<evidence type="ECO:0000259" key="2">
    <source>
        <dbReference type="Pfam" id="PF07883"/>
    </source>
</evidence>
<evidence type="ECO:0000313" key="3">
    <source>
        <dbReference type="EMBL" id="MBU8876093.1"/>
    </source>
</evidence>
<gene>
    <name evidence="3" type="ORF">KQ910_20135</name>
</gene>
<dbReference type="Proteomes" id="UP000727907">
    <property type="component" value="Unassembled WGS sequence"/>
</dbReference>
<sequence>MPDLFPTTGEAEQEKLKEETATGAGGIVSHLGPDSFKKDGLRPFFEYRPLGLKELTGGRVGAHVIRAVPGQHPDAPRHSHALEFQFVYVLKGWAIFEYEGYGQHKLVAGSTVYQPPGVKHKEIDHSDDLELIEITMPADFETTIVE</sequence>
<dbReference type="CDD" id="cd06980">
    <property type="entry name" value="cupin_bxe_c0505"/>
    <property type="match status" value="1"/>
</dbReference>